<keyword evidence="8" id="KW-1185">Reference proteome</keyword>
<dbReference type="RefSeq" id="WP_052107052.1">
    <property type="nucleotide sequence ID" value="NZ_CP014334.2"/>
</dbReference>
<dbReference type="PROSITE" id="PS50893">
    <property type="entry name" value="ABC_TRANSPORTER_2"/>
    <property type="match status" value="1"/>
</dbReference>
<dbReference type="GO" id="GO:0005524">
    <property type="term" value="F:ATP binding"/>
    <property type="evidence" value="ECO:0007669"/>
    <property type="project" value="UniProtKB-KW"/>
</dbReference>
<evidence type="ECO:0000256" key="4">
    <source>
        <dbReference type="ARBA" id="ARBA00022840"/>
    </source>
</evidence>
<dbReference type="GO" id="GO:0015658">
    <property type="term" value="F:branched-chain amino acid transmembrane transporter activity"/>
    <property type="evidence" value="ECO:0007669"/>
    <property type="project" value="TreeGrafter"/>
</dbReference>
<accession>A0AAI8CLB6</accession>
<evidence type="ECO:0000256" key="1">
    <source>
        <dbReference type="ARBA" id="ARBA00005417"/>
    </source>
</evidence>
<dbReference type="InterPro" id="IPR027417">
    <property type="entry name" value="P-loop_NTPase"/>
</dbReference>
<dbReference type="GO" id="GO:0015807">
    <property type="term" value="P:L-amino acid transport"/>
    <property type="evidence" value="ECO:0007669"/>
    <property type="project" value="TreeGrafter"/>
</dbReference>
<keyword evidence="3" id="KW-0547">Nucleotide-binding</keyword>
<dbReference type="SUPFAM" id="SSF52540">
    <property type="entry name" value="P-loop containing nucleoside triphosphate hydrolases"/>
    <property type="match status" value="1"/>
</dbReference>
<feature type="domain" description="ABC transporter" evidence="6">
    <location>
        <begin position="10"/>
        <end position="242"/>
    </location>
</feature>
<dbReference type="InterPro" id="IPR003593">
    <property type="entry name" value="AAA+_ATPase"/>
</dbReference>
<protein>
    <submittedName>
        <fullName evidence="7">ABC transporter ATP-binding protein</fullName>
    </submittedName>
</protein>
<evidence type="ECO:0000256" key="2">
    <source>
        <dbReference type="ARBA" id="ARBA00022448"/>
    </source>
</evidence>
<dbReference type="PANTHER" id="PTHR43820">
    <property type="entry name" value="HIGH-AFFINITY BRANCHED-CHAIN AMINO ACID TRANSPORT ATP-BINDING PROTEIN LIVF"/>
    <property type="match status" value="1"/>
</dbReference>
<evidence type="ECO:0000256" key="5">
    <source>
        <dbReference type="ARBA" id="ARBA00022970"/>
    </source>
</evidence>
<dbReference type="Proteomes" id="UP000093740">
    <property type="component" value="Chromosome"/>
</dbReference>
<dbReference type="PROSITE" id="PS00211">
    <property type="entry name" value="ABC_TRANSPORTER_1"/>
    <property type="match status" value="1"/>
</dbReference>
<sequence length="245" mass="26584">MENEKLGEHLDVKDILVKGLNVWYGPVHAVKGVELSIPAGSITAILGANGAGKSSTLKAFAGSVKYSGTIIVGDESIDRLPVHERVRKGLVLCPEGRGIFYHMTVKENLLAGAYTNKKANLDFVFGIFPFLKERLNQIAGTLSGGEQQMLAIARALMAAPKYLMLDEPSLGLAPIVVQRITDVIKYINENLKITVILVEQNTSVALSIAHHGYVLENGKVALQGRAEELRDNPVVREKYLGGVKK</sequence>
<dbReference type="InterPro" id="IPR052156">
    <property type="entry name" value="BCAA_Transport_ATP-bd_LivF"/>
</dbReference>
<organism evidence="7 8">
    <name type="scientific">Fervidobacterium islandicum</name>
    <dbReference type="NCBI Taxonomy" id="2423"/>
    <lineage>
        <taxon>Bacteria</taxon>
        <taxon>Thermotogati</taxon>
        <taxon>Thermotogota</taxon>
        <taxon>Thermotogae</taxon>
        <taxon>Thermotogales</taxon>
        <taxon>Fervidobacteriaceae</taxon>
        <taxon>Fervidobacterium</taxon>
    </lineage>
</organism>
<dbReference type="EMBL" id="CP014334">
    <property type="protein sequence ID" value="AMW32441.1"/>
    <property type="molecule type" value="Genomic_DNA"/>
</dbReference>
<proteinExistence type="inferred from homology"/>
<dbReference type="PANTHER" id="PTHR43820:SF4">
    <property type="entry name" value="HIGH-AFFINITY BRANCHED-CHAIN AMINO ACID TRANSPORT ATP-BINDING PROTEIN LIVF"/>
    <property type="match status" value="1"/>
</dbReference>
<dbReference type="KEGG" id="fia:NA23_03450"/>
<dbReference type="GO" id="GO:0016887">
    <property type="term" value="F:ATP hydrolysis activity"/>
    <property type="evidence" value="ECO:0007669"/>
    <property type="project" value="InterPro"/>
</dbReference>
<dbReference type="Pfam" id="PF00005">
    <property type="entry name" value="ABC_tran"/>
    <property type="match status" value="1"/>
</dbReference>
<comment type="similarity">
    <text evidence="1">Belongs to the ABC transporter superfamily.</text>
</comment>
<name>A0AAI8CLB6_FERIS</name>
<dbReference type="InterPro" id="IPR017871">
    <property type="entry name" value="ABC_transporter-like_CS"/>
</dbReference>
<dbReference type="InterPro" id="IPR003439">
    <property type="entry name" value="ABC_transporter-like_ATP-bd"/>
</dbReference>
<evidence type="ECO:0000313" key="8">
    <source>
        <dbReference type="Proteomes" id="UP000093740"/>
    </source>
</evidence>
<reference evidence="7 8" key="1">
    <citation type="journal article" date="2015" name="Stand. Genomic Sci.">
        <title>Genome sequence of a native-feather degrading extremely thermophilic Eubacterium, Fervidobacterium islandicum AW-1.</title>
        <authorList>
            <person name="Lee Y.J."/>
            <person name="Jeong H."/>
            <person name="Park G.S."/>
            <person name="Kwak Y."/>
            <person name="Lee S.J."/>
            <person name="Lee S.J."/>
            <person name="Park M.K."/>
            <person name="Kim J.Y."/>
            <person name="Kang H.K."/>
            <person name="Shin J.H."/>
            <person name="Lee D.W."/>
        </authorList>
    </citation>
    <scope>NUCLEOTIDE SEQUENCE [LARGE SCALE GENOMIC DNA]</scope>
    <source>
        <strain evidence="7 8">AW-1</strain>
    </source>
</reference>
<gene>
    <name evidence="7" type="ORF">NA23_03450</name>
</gene>
<evidence type="ECO:0000313" key="7">
    <source>
        <dbReference type="EMBL" id="AMW32441.1"/>
    </source>
</evidence>
<dbReference type="SMART" id="SM00382">
    <property type="entry name" value="AAA"/>
    <property type="match status" value="1"/>
</dbReference>
<keyword evidence="5" id="KW-0029">Amino-acid transport</keyword>
<evidence type="ECO:0000256" key="3">
    <source>
        <dbReference type="ARBA" id="ARBA00022741"/>
    </source>
</evidence>
<dbReference type="Gene3D" id="3.40.50.300">
    <property type="entry name" value="P-loop containing nucleotide triphosphate hydrolases"/>
    <property type="match status" value="1"/>
</dbReference>
<dbReference type="CDD" id="cd03224">
    <property type="entry name" value="ABC_TM1139_LivF_branched"/>
    <property type="match status" value="1"/>
</dbReference>
<dbReference type="AlphaFoldDB" id="A0AAI8CLB6"/>
<evidence type="ECO:0000259" key="6">
    <source>
        <dbReference type="PROSITE" id="PS50893"/>
    </source>
</evidence>
<keyword evidence="4 7" id="KW-0067">ATP-binding</keyword>
<keyword evidence="2" id="KW-0813">Transport</keyword>